<dbReference type="InterPro" id="IPR041854">
    <property type="entry name" value="BFD-like_2Fe2S-bd_dom_sf"/>
</dbReference>
<evidence type="ECO:0000313" key="2">
    <source>
        <dbReference type="EMBL" id="MCW3787041.1"/>
    </source>
</evidence>
<keyword evidence="3" id="KW-1185">Reference proteome</keyword>
<reference evidence="2" key="1">
    <citation type="submission" date="2022-10" db="EMBL/GenBank/DDBJ databases">
        <authorList>
            <person name="Yu W.X."/>
        </authorList>
    </citation>
    <scope>NUCLEOTIDE SEQUENCE</scope>
    <source>
        <strain evidence="2">AAT</strain>
    </source>
</reference>
<dbReference type="RefSeq" id="WP_301190606.1">
    <property type="nucleotide sequence ID" value="NZ_JAPDPJ010000023.1"/>
</dbReference>
<feature type="domain" description="BFD-like [2Fe-2S]-binding" evidence="1">
    <location>
        <begin position="14"/>
        <end position="57"/>
    </location>
</feature>
<dbReference type="EMBL" id="JAPDPJ010000023">
    <property type="protein sequence ID" value="MCW3787041.1"/>
    <property type="molecule type" value="Genomic_DNA"/>
</dbReference>
<dbReference type="AlphaFoldDB" id="A0AAE3M4Z7"/>
<evidence type="ECO:0000313" key="3">
    <source>
        <dbReference type="Proteomes" id="UP001209229"/>
    </source>
</evidence>
<name>A0AAE3M4Z7_9BACT</name>
<dbReference type="Proteomes" id="UP001209229">
    <property type="component" value="Unassembled WGS sequence"/>
</dbReference>
<accession>A0AAE3M4Z7</accession>
<gene>
    <name evidence="2" type="ORF">OM075_11215</name>
</gene>
<organism evidence="2 3">
    <name type="scientific">Plebeiibacterium sediminum</name>
    <dbReference type="NCBI Taxonomy" id="2992112"/>
    <lineage>
        <taxon>Bacteria</taxon>
        <taxon>Pseudomonadati</taxon>
        <taxon>Bacteroidota</taxon>
        <taxon>Bacteroidia</taxon>
        <taxon>Marinilabiliales</taxon>
        <taxon>Marinilabiliaceae</taxon>
        <taxon>Plebeiibacterium</taxon>
    </lineage>
</organism>
<dbReference type="Pfam" id="PF04324">
    <property type="entry name" value="Fer2_BFD"/>
    <property type="match status" value="1"/>
</dbReference>
<dbReference type="InterPro" id="IPR007419">
    <property type="entry name" value="BFD-like_2Fe2S-bd_dom"/>
</dbReference>
<proteinExistence type="predicted"/>
<evidence type="ECO:0000259" key="1">
    <source>
        <dbReference type="Pfam" id="PF04324"/>
    </source>
</evidence>
<sequence length="64" mass="7495">MFEDRDFVCKHMLLRKGDFVKLIHEKGLKTMDEVQDETNAATICGSCYADLEEILEEELKKEKE</sequence>
<protein>
    <submittedName>
        <fullName evidence="2">(2Fe-2S)-binding protein</fullName>
    </submittedName>
</protein>
<comment type="caution">
    <text evidence="2">The sequence shown here is derived from an EMBL/GenBank/DDBJ whole genome shotgun (WGS) entry which is preliminary data.</text>
</comment>
<dbReference type="Gene3D" id="1.10.10.1100">
    <property type="entry name" value="BFD-like [2Fe-2S]-binding domain"/>
    <property type="match status" value="1"/>
</dbReference>